<dbReference type="Proteomes" id="UP000215914">
    <property type="component" value="Unassembled WGS sequence"/>
</dbReference>
<proteinExistence type="inferred from homology"/>
<dbReference type="GO" id="GO:0016020">
    <property type="term" value="C:membrane"/>
    <property type="evidence" value="ECO:0007669"/>
    <property type="project" value="UniProtKB-SubCell"/>
</dbReference>
<dbReference type="GO" id="GO:0051762">
    <property type="term" value="P:sesquiterpene biosynthetic process"/>
    <property type="evidence" value="ECO:0007669"/>
    <property type="project" value="UniProtKB-ARBA"/>
</dbReference>
<dbReference type="GO" id="GO:0004497">
    <property type="term" value="F:monooxygenase activity"/>
    <property type="evidence" value="ECO:0007669"/>
    <property type="project" value="UniProtKB-KW"/>
</dbReference>
<evidence type="ECO:0000256" key="2">
    <source>
        <dbReference type="ARBA" id="ARBA00004167"/>
    </source>
</evidence>
<dbReference type="InterPro" id="IPR001128">
    <property type="entry name" value="Cyt_P450"/>
</dbReference>
<dbReference type="PANTHER" id="PTHR47955">
    <property type="entry name" value="CYTOCHROME P450 FAMILY 71 PROTEIN"/>
    <property type="match status" value="1"/>
</dbReference>
<name>A0A9K3HQ74_HELAN</name>
<keyword evidence="6 12" id="KW-0479">Metal-binding</keyword>
<evidence type="ECO:0000256" key="4">
    <source>
        <dbReference type="ARBA" id="ARBA00022617"/>
    </source>
</evidence>
<dbReference type="PROSITE" id="PS00086">
    <property type="entry name" value="CYTOCHROME_P450"/>
    <property type="match status" value="1"/>
</dbReference>
<evidence type="ECO:0000256" key="8">
    <source>
        <dbReference type="ARBA" id="ARBA00023002"/>
    </source>
</evidence>
<keyword evidence="7" id="KW-1133">Transmembrane helix</keyword>
<comment type="cofactor">
    <cofactor evidence="1 12">
        <name>heme</name>
        <dbReference type="ChEBI" id="CHEBI:30413"/>
    </cofactor>
</comment>
<dbReference type="AlphaFoldDB" id="A0A9K3HQ74"/>
<keyword evidence="5" id="KW-0812">Transmembrane</keyword>
<sequence length="314" mass="36372">MIKTRIAKKELSCFWEKPVFSEPDRTAQIVQFNEYDDEQQVTRFNELLLQCQSMFATFFYRDRFPLVGWLLDVLNGSMARLEKNFKDMDEFYQELIDEHVNRTEPNNKQEDMVDILLKIKQDSDCSFELTYDHIKAVIMNILLGGTETSAATVVWAMTLLMKNPKSLKKVQQEVRNAIGNKGKVHEDDLYKLHYLKQETLRLYPIAPLLVPRESRDRCVLNGFEIPKKTLVYVNAWAVGRDPQCWDRPQVFEPERFMGSSVDYKGTDFELIPFGSGRRVCPGMSLGAATVEVPLSNLVYSFDWEMPGGQVRSIL</sequence>
<dbReference type="Gene3D" id="1.10.630.10">
    <property type="entry name" value="Cytochrome P450"/>
    <property type="match status" value="1"/>
</dbReference>
<evidence type="ECO:0000313" key="15">
    <source>
        <dbReference type="Proteomes" id="UP000215914"/>
    </source>
</evidence>
<evidence type="ECO:0000256" key="6">
    <source>
        <dbReference type="ARBA" id="ARBA00022723"/>
    </source>
</evidence>
<dbReference type="Pfam" id="PF00067">
    <property type="entry name" value="p450"/>
    <property type="match status" value="1"/>
</dbReference>
<evidence type="ECO:0000256" key="7">
    <source>
        <dbReference type="ARBA" id="ARBA00022989"/>
    </source>
</evidence>
<dbReference type="PRINTS" id="PR00385">
    <property type="entry name" value="P450"/>
</dbReference>
<keyword evidence="11" id="KW-0472">Membrane</keyword>
<keyword evidence="4 12" id="KW-0349">Heme</keyword>
<evidence type="ECO:0000256" key="11">
    <source>
        <dbReference type="ARBA" id="ARBA00023136"/>
    </source>
</evidence>
<dbReference type="GO" id="GO:0016705">
    <property type="term" value="F:oxidoreductase activity, acting on paired donors, with incorporation or reduction of molecular oxygen"/>
    <property type="evidence" value="ECO:0007669"/>
    <property type="project" value="InterPro"/>
</dbReference>
<gene>
    <name evidence="14" type="ORF">HanXRQr2_Chr11g0496451</name>
</gene>
<accession>A0A9K3HQ74</accession>
<dbReference type="GO" id="GO:0020037">
    <property type="term" value="F:heme binding"/>
    <property type="evidence" value="ECO:0007669"/>
    <property type="project" value="InterPro"/>
</dbReference>
<keyword evidence="15" id="KW-1185">Reference proteome</keyword>
<reference evidence="14" key="2">
    <citation type="submission" date="2020-06" db="EMBL/GenBank/DDBJ databases">
        <title>Helianthus annuus Genome sequencing and assembly Release 2.</title>
        <authorList>
            <person name="Gouzy J."/>
            <person name="Langlade N."/>
            <person name="Munos S."/>
        </authorList>
    </citation>
    <scope>NUCLEOTIDE SEQUENCE</scope>
    <source>
        <tissue evidence="14">Leaves</tissue>
    </source>
</reference>
<evidence type="ECO:0000256" key="5">
    <source>
        <dbReference type="ARBA" id="ARBA00022692"/>
    </source>
</evidence>
<comment type="caution">
    <text evidence="14">The sequence shown here is derived from an EMBL/GenBank/DDBJ whole genome shotgun (WGS) entry which is preliminary data.</text>
</comment>
<feature type="binding site" description="axial binding residue" evidence="12">
    <location>
        <position position="280"/>
    </location>
    <ligand>
        <name>heme</name>
        <dbReference type="ChEBI" id="CHEBI:30413"/>
    </ligand>
    <ligandPart>
        <name>Fe</name>
        <dbReference type="ChEBI" id="CHEBI:18248"/>
    </ligandPart>
</feature>
<evidence type="ECO:0000256" key="13">
    <source>
        <dbReference type="RuleBase" id="RU000461"/>
    </source>
</evidence>
<dbReference type="PRINTS" id="PR00463">
    <property type="entry name" value="EP450I"/>
</dbReference>
<evidence type="ECO:0000256" key="12">
    <source>
        <dbReference type="PIRSR" id="PIRSR602401-1"/>
    </source>
</evidence>
<dbReference type="InterPro" id="IPR002401">
    <property type="entry name" value="Cyt_P450_E_grp-I"/>
</dbReference>
<keyword evidence="8 13" id="KW-0560">Oxidoreductase</keyword>
<evidence type="ECO:0000256" key="10">
    <source>
        <dbReference type="ARBA" id="ARBA00023033"/>
    </source>
</evidence>
<dbReference type="SUPFAM" id="SSF48264">
    <property type="entry name" value="Cytochrome P450"/>
    <property type="match status" value="1"/>
</dbReference>
<dbReference type="Gramene" id="mRNA:HanXRQr2_Chr11g0496451">
    <property type="protein sequence ID" value="mRNA:HanXRQr2_Chr11g0496451"/>
    <property type="gene ID" value="HanXRQr2_Chr11g0496451"/>
</dbReference>
<protein>
    <submittedName>
        <fullName evidence="14">Cytochrome P450</fullName>
    </submittedName>
</protein>
<comment type="similarity">
    <text evidence="3 13">Belongs to the cytochrome P450 family.</text>
</comment>
<keyword evidence="10 13" id="KW-0503">Monooxygenase</keyword>
<evidence type="ECO:0000256" key="9">
    <source>
        <dbReference type="ARBA" id="ARBA00023004"/>
    </source>
</evidence>
<dbReference type="InterPro" id="IPR036396">
    <property type="entry name" value="Cyt_P450_sf"/>
</dbReference>
<organism evidence="14 15">
    <name type="scientific">Helianthus annuus</name>
    <name type="common">Common sunflower</name>
    <dbReference type="NCBI Taxonomy" id="4232"/>
    <lineage>
        <taxon>Eukaryota</taxon>
        <taxon>Viridiplantae</taxon>
        <taxon>Streptophyta</taxon>
        <taxon>Embryophyta</taxon>
        <taxon>Tracheophyta</taxon>
        <taxon>Spermatophyta</taxon>
        <taxon>Magnoliopsida</taxon>
        <taxon>eudicotyledons</taxon>
        <taxon>Gunneridae</taxon>
        <taxon>Pentapetalae</taxon>
        <taxon>asterids</taxon>
        <taxon>campanulids</taxon>
        <taxon>Asterales</taxon>
        <taxon>Asteraceae</taxon>
        <taxon>Asteroideae</taxon>
        <taxon>Heliantheae alliance</taxon>
        <taxon>Heliantheae</taxon>
        <taxon>Helianthus</taxon>
    </lineage>
</organism>
<evidence type="ECO:0000256" key="1">
    <source>
        <dbReference type="ARBA" id="ARBA00001971"/>
    </source>
</evidence>
<dbReference type="InterPro" id="IPR017972">
    <property type="entry name" value="Cyt_P450_CS"/>
</dbReference>
<reference evidence="14" key="1">
    <citation type="journal article" date="2017" name="Nature">
        <title>The sunflower genome provides insights into oil metabolism, flowering and Asterid evolution.</title>
        <authorList>
            <person name="Badouin H."/>
            <person name="Gouzy J."/>
            <person name="Grassa C.J."/>
            <person name="Murat F."/>
            <person name="Staton S.E."/>
            <person name="Cottret L."/>
            <person name="Lelandais-Briere C."/>
            <person name="Owens G.L."/>
            <person name="Carrere S."/>
            <person name="Mayjonade B."/>
            <person name="Legrand L."/>
            <person name="Gill N."/>
            <person name="Kane N.C."/>
            <person name="Bowers J.E."/>
            <person name="Hubner S."/>
            <person name="Bellec A."/>
            <person name="Berard A."/>
            <person name="Berges H."/>
            <person name="Blanchet N."/>
            <person name="Boniface M.C."/>
            <person name="Brunel D."/>
            <person name="Catrice O."/>
            <person name="Chaidir N."/>
            <person name="Claudel C."/>
            <person name="Donnadieu C."/>
            <person name="Faraut T."/>
            <person name="Fievet G."/>
            <person name="Helmstetter N."/>
            <person name="King M."/>
            <person name="Knapp S.J."/>
            <person name="Lai Z."/>
            <person name="Le Paslier M.C."/>
            <person name="Lippi Y."/>
            <person name="Lorenzon L."/>
            <person name="Mandel J.R."/>
            <person name="Marage G."/>
            <person name="Marchand G."/>
            <person name="Marquand E."/>
            <person name="Bret-Mestries E."/>
            <person name="Morien E."/>
            <person name="Nambeesan S."/>
            <person name="Nguyen T."/>
            <person name="Pegot-Espagnet P."/>
            <person name="Pouilly N."/>
            <person name="Raftis F."/>
            <person name="Sallet E."/>
            <person name="Schiex T."/>
            <person name="Thomas J."/>
            <person name="Vandecasteele C."/>
            <person name="Vares D."/>
            <person name="Vear F."/>
            <person name="Vautrin S."/>
            <person name="Crespi M."/>
            <person name="Mangin B."/>
            <person name="Burke J.M."/>
            <person name="Salse J."/>
            <person name="Munos S."/>
            <person name="Vincourt P."/>
            <person name="Rieseberg L.H."/>
            <person name="Langlade N.B."/>
        </authorList>
    </citation>
    <scope>NUCLEOTIDE SEQUENCE</scope>
    <source>
        <tissue evidence="14">Leaves</tissue>
    </source>
</reference>
<evidence type="ECO:0000313" key="14">
    <source>
        <dbReference type="EMBL" id="KAF5782488.1"/>
    </source>
</evidence>
<dbReference type="EMBL" id="MNCJ02000326">
    <property type="protein sequence ID" value="KAF5782488.1"/>
    <property type="molecule type" value="Genomic_DNA"/>
</dbReference>
<keyword evidence="9 12" id="KW-0408">Iron</keyword>
<comment type="subcellular location">
    <subcellularLocation>
        <location evidence="2">Membrane</location>
        <topology evidence="2">Single-pass membrane protein</topology>
    </subcellularLocation>
</comment>
<dbReference type="PANTHER" id="PTHR47955:SF22">
    <property type="entry name" value="CYTOCHROME P450 83B1-LIKE"/>
    <property type="match status" value="1"/>
</dbReference>
<dbReference type="GO" id="GO:0005506">
    <property type="term" value="F:iron ion binding"/>
    <property type="evidence" value="ECO:0007669"/>
    <property type="project" value="InterPro"/>
</dbReference>
<evidence type="ECO:0000256" key="3">
    <source>
        <dbReference type="ARBA" id="ARBA00010617"/>
    </source>
</evidence>